<keyword evidence="3 10" id="KW-0812">Transmembrane</keyword>
<feature type="transmembrane region" description="Helical" evidence="10">
    <location>
        <begin position="5"/>
        <end position="28"/>
    </location>
</feature>
<keyword evidence="14" id="KW-1185">Reference proteome</keyword>
<evidence type="ECO:0000256" key="10">
    <source>
        <dbReference type="HAMAP-Rule" id="MF_00454"/>
    </source>
</evidence>
<keyword evidence="5 10" id="KW-0472">Membrane</keyword>
<evidence type="ECO:0000313" key="14">
    <source>
        <dbReference type="Proteomes" id="UP001178888"/>
    </source>
</evidence>
<feature type="binding site" evidence="10">
    <location>
        <position position="74"/>
    </location>
    <ligand>
        <name>Na(+)</name>
        <dbReference type="ChEBI" id="CHEBI:29101"/>
        <note>structural</note>
    </ligand>
</feature>
<evidence type="ECO:0000256" key="9">
    <source>
        <dbReference type="ARBA" id="ARBA00049940"/>
    </source>
</evidence>
<dbReference type="EMBL" id="JAVGVR010000001">
    <property type="protein sequence ID" value="MDQ6599270.1"/>
    <property type="molecule type" value="Genomic_DNA"/>
</dbReference>
<reference evidence="11" key="2">
    <citation type="submission" date="2023-08" db="EMBL/GenBank/DDBJ databases">
        <title>Nitrogen cycling bacteria in agricultural field soils.</title>
        <authorList>
            <person name="Jang J."/>
        </authorList>
    </citation>
    <scope>NUCLEOTIDE SEQUENCE</scope>
    <source>
        <strain evidence="11">PS3-36</strain>
    </source>
</reference>
<evidence type="ECO:0000256" key="5">
    <source>
        <dbReference type="ARBA" id="ARBA00023136"/>
    </source>
</evidence>
<name>A0A4R5VNH6_9BACI</name>
<gene>
    <name evidence="10 12" type="primary">crcB</name>
    <name evidence="10" type="synonym">fluC</name>
    <name evidence="12" type="ORF">E2K98_22140</name>
    <name evidence="11" type="ORF">RCG21_23530</name>
</gene>
<evidence type="ECO:0000256" key="6">
    <source>
        <dbReference type="ARBA" id="ARBA00023303"/>
    </source>
</evidence>
<evidence type="ECO:0000256" key="2">
    <source>
        <dbReference type="ARBA" id="ARBA00022475"/>
    </source>
</evidence>
<dbReference type="GO" id="GO:0005886">
    <property type="term" value="C:plasma membrane"/>
    <property type="evidence" value="ECO:0007669"/>
    <property type="project" value="UniProtKB-SubCell"/>
</dbReference>
<reference evidence="12 13" key="1">
    <citation type="submission" date="2019-03" db="EMBL/GenBank/DDBJ databases">
        <title>Bacillus niacini sp. nov. a Nicotinate-Metabolizing Mesophile Isolated from Soil.</title>
        <authorList>
            <person name="Zhang G."/>
        </authorList>
    </citation>
    <scope>NUCLEOTIDE SEQUENCE [LARGE SCALE GENOMIC DNA]</scope>
    <source>
        <strain evidence="12 13">WN066</strain>
    </source>
</reference>
<dbReference type="GO" id="GO:0062054">
    <property type="term" value="F:fluoride channel activity"/>
    <property type="evidence" value="ECO:0007669"/>
    <property type="project" value="UniProtKB-UniRule"/>
</dbReference>
<evidence type="ECO:0000313" key="12">
    <source>
        <dbReference type="EMBL" id="TDK58911.1"/>
    </source>
</evidence>
<dbReference type="AlphaFoldDB" id="A0A4R5VNH6"/>
<evidence type="ECO:0000313" key="13">
    <source>
        <dbReference type="Proteomes" id="UP000295132"/>
    </source>
</evidence>
<dbReference type="Proteomes" id="UP001178888">
    <property type="component" value="Unassembled WGS sequence"/>
</dbReference>
<comment type="similarity">
    <text evidence="7 10">Belongs to the fluoride channel Fluc/FEX (TC 1.A.43) family.</text>
</comment>
<protein>
    <recommendedName>
        <fullName evidence="10">Fluoride-specific ion channel FluC</fullName>
    </recommendedName>
</protein>
<dbReference type="Proteomes" id="UP000295132">
    <property type="component" value="Unassembled WGS sequence"/>
</dbReference>
<dbReference type="PANTHER" id="PTHR28259:SF1">
    <property type="entry name" value="FLUORIDE EXPORT PROTEIN 1-RELATED"/>
    <property type="match status" value="1"/>
</dbReference>
<dbReference type="Pfam" id="PF02537">
    <property type="entry name" value="CRCB"/>
    <property type="match status" value="1"/>
</dbReference>
<keyword evidence="10" id="KW-0406">Ion transport</keyword>
<comment type="activity regulation">
    <text evidence="10">Na(+) is not transported, but it plays an essential structural role and its presence is essential for fluoride channel function.</text>
</comment>
<evidence type="ECO:0000313" key="11">
    <source>
        <dbReference type="EMBL" id="MDQ6599270.1"/>
    </source>
</evidence>
<dbReference type="HAMAP" id="MF_00454">
    <property type="entry name" value="FluC"/>
    <property type="match status" value="1"/>
</dbReference>
<evidence type="ECO:0000256" key="3">
    <source>
        <dbReference type="ARBA" id="ARBA00022692"/>
    </source>
</evidence>
<feature type="transmembrane region" description="Helical" evidence="10">
    <location>
        <begin position="34"/>
        <end position="51"/>
    </location>
</feature>
<comment type="subcellular location">
    <subcellularLocation>
        <location evidence="1 10">Cell membrane</location>
        <topology evidence="1 10">Multi-pass membrane protein</topology>
    </subcellularLocation>
</comment>
<keyword evidence="6 10" id="KW-0407">Ion channel</keyword>
<comment type="function">
    <text evidence="9 10">Fluoride-specific ion channel. Important for reducing fluoride concentration in the cell, thus reducing its toxicity.</text>
</comment>
<sequence>MVYLFVGMGGFIGSLLRYGLSLLAVNIWGERFPIGTLLINLTGAFLLGWFTSRFGQSKKLHPYLITAFSTGVVGSYTTFSTFCLETVRLIEAEAYFKGLIYVLLSLFGGLLFVKMGQNFGDETRKEK</sequence>
<comment type="catalytic activity">
    <reaction evidence="8">
        <text>fluoride(in) = fluoride(out)</text>
        <dbReference type="Rhea" id="RHEA:76159"/>
        <dbReference type="ChEBI" id="CHEBI:17051"/>
    </reaction>
    <physiologicalReaction direction="left-to-right" evidence="8">
        <dbReference type="Rhea" id="RHEA:76160"/>
    </physiologicalReaction>
</comment>
<dbReference type="GO" id="GO:0140114">
    <property type="term" value="P:cellular detoxification of fluoride"/>
    <property type="evidence" value="ECO:0007669"/>
    <property type="project" value="UniProtKB-UniRule"/>
</dbReference>
<keyword evidence="2 10" id="KW-1003">Cell membrane</keyword>
<accession>A0A4R5VNH6</accession>
<organism evidence="12 13">
    <name type="scientific">Bacillus salipaludis</name>
    <dbReference type="NCBI Taxonomy" id="2547811"/>
    <lineage>
        <taxon>Bacteria</taxon>
        <taxon>Bacillati</taxon>
        <taxon>Bacillota</taxon>
        <taxon>Bacilli</taxon>
        <taxon>Bacillales</taxon>
        <taxon>Bacillaceae</taxon>
        <taxon>Bacillus</taxon>
    </lineage>
</organism>
<evidence type="ECO:0000256" key="8">
    <source>
        <dbReference type="ARBA" id="ARBA00035585"/>
    </source>
</evidence>
<keyword evidence="10" id="KW-0915">Sodium</keyword>
<evidence type="ECO:0000256" key="1">
    <source>
        <dbReference type="ARBA" id="ARBA00004651"/>
    </source>
</evidence>
<keyword evidence="10" id="KW-0813">Transport</keyword>
<keyword evidence="4 10" id="KW-1133">Transmembrane helix</keyword>
<comment type="caution">
    <text evidence="12">The sequence shown here is derived from an EMBL/GenBank/DDBJ whole genome shotgun (WGS) entry which is preliminary data.</text>
</comment>
<dbReference type="GO" id="GO:0046872">
    <property type="term" value="F:metal ion binding"/>
    <property type="evidence" value="ECO:0007669"/>
    <property type="project" value="UniProtKB-KW"/>
</dbReference>
<dbReference type="EMBL" id="SMYO01000011">
    <property type="protein sequence ID" value="TDK58911.1"/>
    <property type="molecule type" value="Genomic_DNA"/>
</dbReference>
<dbReference type="NCBIfam" id="TIGR00494">
    <property type="entry name" value="crcB"/>
    <property type="match status" value="1"/>
</dbReference>
<feature type="binding site" evidence="10">
    <location>
        <position position="77"/>
    </location>
    <ligand>
        <name>Na(+)</name>
        <dbReference type="ChEBI" id="CHEBI:29101"/>
        <note>structural</note>
    </ligand>
</feature>
<dbReference type="RefSeq" id="WP_133338026.1">
    <property type="nucleotide sequence ID" value="NZ_JAVGVR010000001.1"/>
</dbReference>
<evidence type="ECO:0000256" key="7">
    <source>
        <dbReference type="ARBA" id="ARBA00035120"/>
    </source>
</evidence>
<dbReference type="InterPro" id="IPR003691">
    <property type="entry name" value="FluC"/>
</dbReference>
<keyword evidence="10" id="KW-0479">Metal-binding</keyword>
<proteinExistence type="inferred from homology"/>
<feature type="transmembrane region" description="Helical" evidence="10">
    <location>
        <begin position="63"/>
        <end position="82"/>
    </location>
</feature>
<dbReference type="PANTHER" id="PTHR28259">
    <property type="entry name" value="FLUORIDE EXPORT PROTEIN 1-RELATED"/>
    <property type="match status" value="1"/>
</dbReference>
<feature type="transmembrane region" description="Helical" evidence="10">
    <location>
        <begin position="94"/>
        <end position="113"/>
    </location>
</feature>
<evidence type="ECO:0000256" key="4">
    <source>
        <dbReference type="ARBA" id="ARBA00022989"/>
    </source>
</evidence>